<dbReference type="AlphaFoldDB" id="A0AAD9FQQ5"/>
<reference evidence="5" key="1">
    <citation type="submission" date="2023-02" db="EMBL/GenBank/DDBJ databases">
        <title>Identification and recombinant expression of a fungal hydrolase from Papiliotrema laurentii that hydrolyzes apple cutin and clears colloidal polyester polyurethane.</title>
        <authorList>
            <consortium name="DOE Joint Genome Institute"/>
            <person name="Roman V.A."/>
            <person name="Bojanowski C."/>
            <person name="Crable B.R."/>
            <person name="Wagner D.N."/>
            <person name="Hung C.S."/>
            <person name="Nadeau L.J."/>
            <person name="Schratz L."/>
            <person name="Haridas S."/>
            <person name="Pangilinan J."/>
            <person name="Lipzen A."/>
            <person name="Na H."/>
            <person name="Yan M."/>
            <person name="Ng V."/>
            <person name="Grigoriev I.V."/>
            <person name="Spatafora J.W."/>
            <person name="Barlow D."/>
            <person name="Biffinger J."/>
            <person name="Kelley-Loughnane N."/>
            <person name="Varaljay V.A."/>
            <person name="Crookes-Goodson W.J."/>
        </authorList>
    </citation>
    <scope>NUCLEOTIDE SEQUENCE</scope>
    <source>
        <strain evidence="5">5307AH</strain>
    </source>
</reference>
<dbReference type="InterPro" id="IPR011990">
    <property type="entry name" value="TPR-like_helical_dom_sf"/>
</dbReference>
<feature type="region of interest" description="Disordered" evidence="4">
    <location>
        <begin position="262"/>
        <end position="294"/>
    </location>
</feature>
<dbReference type="GO" id="GO:0016567">
    <property type="term" value="P:protein ubiquitination"/>
    <property type="evidence" value="ECO:0007669"/>
    <property type="project" value="TreeGrafter"/>
</dbReference>
<feature type="compositionally biased region" description="Polar residues" evidence="4">
    <location>
        <begin position="412"/>
        <end position="422"/>
    </location>
</feature>
<feature type="region of interest" description="Disordered" evidence="4">
    <location>
        <begin position="306"/>
        <end position="423"/>
    </location>
</feature>
<feature type="compositionally biased region" description="Polar residues" evidence="4">
    <location>
        <begin position="262"/>
        <end position="272"/>
    </location>
</feature>
<dbReference type="GO" id="GO:0031145">
    <property type="term" value="P:anaphase-promoting complex-dependent catabolic process"/>
    <property type="evidence" value="ECO:0007669"/>
    <property type="project" value="TreeGrafter"/>
</dbReference>
<evidence type="ECO:0000313" key="5">
    <source>
        <dbReference type="EMBL" id="KAK1924267.1"/>
    </source>
</evidence>
<feature type="repeat" description="TPR" evidence="3">
    <location>
        <begin position="601"/>
        <end position="634"/>
    </location>
</feature>
<feature type="repeat" description="TPR" evidence="3">
    <location>
        <begin position="635"/>
        <end position="668"/>
    </location>
</feature>
<dbReference type="PANTHER" id="PTHR12558">
    <property type="entry name" value="CELL DIVISION CYCLE 16,23,27"/>
    <property type="match status" value="1"/>
</dbReference>
<gene>
    <name evidence="5" type="ORF">DB88DRAFT_540332</name>
</gene>
<dbReference type="Gene3D" id="1.25.40.10">
    <property type="entry name" value="Tetratricopeptide repeat domain"/>
    <property type="match status" value="4"/>
</dbReference>
<dbReference type="Pfam" id="PF00515">
    <property type="entry name" value="TPR_1"/>
    <property type="match status" value="1"/>
</dbReference>
<dbReference type="GO" id="GO:0005680">
    <property type="term" value="C:anaphase-promoting complex"/>
    <property type="evidence" value="ECO:0007669"/>
    <property type="project" value="TreeGrafter"/>
</dbReference>
<evidence type="ECO:0000256" key="3">
    <source>
        <dbReference type="PROSITE-ProRule" id="PRU00339"/>
    </source>
</evidence>
<feature type="region of interest" description="Disordered" evidence="4">
    <location>
        <begin position="189"/>
        <end position="245"/>
    </location>
</feature>
<dbReference type="GO" id="GO:0051301">
    <property type="term" value="P:cell division"/>
    <property type="evidence" value="ECO:0007669"/>
    <property type="project" value="TreeGrafter"/>
</dbReference>
<keyword evidence="1 3" id="KW-0802">TPR repeat</keyword>
<keyword evidence="6" id="KW-1185">Reference proteome</keyword>
<feature type="compositionally biased region" description="Basic residues" evidence="4">
    <location>
        <begin position="328"/>
        <end position="338"/>
    </location>
</feature>
<organism evidence="5 6">
    <name type="scientific">Papiliotrema laurentii</name>
    <name type="common">Cryptococcus laurentii</name>
    <dbReference type="NCBI Taxonomy" id="5418"/>
    <lineage>
        <taxon>Eukaryota</taxon>
        <taxon>Fungi</taxon>
        <taxon>Dikarya</taxon>
        <taxon>Basidiomycota</taxon>
        <taxon>Agaricomycotina</taxon>
        <taxon>Tremellomycetes</taxon>
        <taxon>Tremellales</taxon>
        <taxon>Rhynchogastremaceae</taxon>
        <taxon>Papiliotrema</taxon>
    </lineage>
</organism>
<feature type="compositionally biased region" description="Low complexity" evidence="4">
    <location>
        <begin position="393"/>
        <end position="408"/>
    </location>
</feature>
<feature type="compositionally biased region" description="Polar residues" evidence="4">
    <location>
        <begin position="198"/>
        <end position="219"/>
    </location>
</feature>
<dbReference type="PROSITE" id="PS50005">
    <property type="entry name" value="TPR"/>
    <property type="match status" value="4"/>
</dbReference>
<protein>
    <submittedName>
        <fullName evidence="5">Uncharacterized protein</fullName>
    </submittedName>
</protein>
<dbReference type="Proteomes" id="UP001182556">
    <property type="component" value="Unassembled WGS sequence"/>
</dbReference>
<feature type="repeat" description="TPR" evidence="3">
    <location>
        <begin position="533"/>
        <end position="566"/>
    </location>
</feature>
<sequence length="756" mass="83120">MRPCPSIPHLAHRLRTLALTSPPETALFYARLWHAVSPPTPDDHECLHVLALCHIQAGSPYTAIGYVRDLVEPISDFADHRLTLGTRSSQGCMACALIVAKCCDALGRFSEGKEVIERALKTCSPSYPPTLTPTTTAATAQLLMAGLSRKGKAPQQAAEAYSRALVEDPWLWEAFVGLCDIGAPPPVEKLFPNPPSTRPASHSSRQPSSPNPMPRSSVSEIPGIPSRRQMSPLSNGSSGGLFTPEVNTHAALPRIGMLGVTNSWDTPSTYGDTTFPGITDHSIHPTQPKRPLPNIISAFIPSLPSSFRSSNAQSTPANPEGVQSKPPAMKRARGGHARRVLETPHSGLPHHGRDLQSIEPNGEEGAPVRRSSRLKTTGSKPITKSTREKLPTRSRSGTSISSASGATAEAHSPSSSDPSLQGATDDWIRDVVRRCARAYRSLSMYACQDAIDELKAFPMDTIRFNWCLEIAARAHYEKANYPEACRVFKQFIKGEPYTLRSMDCYSTLLWHLGEAPALSHLAQRLIAIDRESTQAWIAAGNVFSWQKNHEEAMRCFRRATQVDPACAYAWTLCGYEAIEMEEYDRAMAFYRSAIRADARHYNAWYGMGLVYSKTGKPKHAEHHYRRAAEINPTSPVLLMCIGSVLEEEKELDQALAFYNQACRVAPDSVMAAYRKARVLVEQERLDEAISLLAPMSRTAPDEAQIQFLLAKCYLQKGMRVEATLCFTSARELNPKLEGAIKTAMGGDEEGTDDEEE</sequence>
<dbReference type="PANTHER" id="PTHR12558:SF13">
    <property type="entry name" value="CELL DIVISION CYCLE PROTEIN 27 HOMOLOG"/>
    <property type="match status" value="1"/>
</dbReference>
<feature type="compositionally biased region" description="Polar residues" evidence="4">
    <location>
        <begin position="374"/>
        <end position="384"/>
    </location>
</feature>
<accession>A0AAD9FQQ5</accession>
<dbReference type="Pfam" id="PF13181">
    <property type="entry name" value="TPR_8"/>
    <property type="match status" value="2"/>
</dbReference>
<evidence type="ECO:0000256" key="4">
    <source>
        <dbReference type="SAM" id="MobiDB-lite"/>
    </source>
</evidence>
<dbReference type="InterPro" id="IPR019734">
    <property type="entry name" value="TPR_rpt"/>
</dbReference>
<proteinExistence type="inferred from homology"/>
<comment type="caution">
    <text evidence="5">The sequence shown here is derived from an EMBL/GenBank/DDBJ whole genome shotgun (WGS) entry which is preliminary data.</text>
</comment>
<feature type="compositionally biased region" description="Polar residues" evidence="4">
    <location>
        <begin position="306"/>
        <end position="317"/>
    </location>
</feature>
<dbReference type="Pfam" id="PF14559">
    <property type="entry name" value="TPR_19"/>
    <property type="match status" value="1"/>
</dbReference>
<evidence type="ECO:0000256" key="1">
    <source>
        <dbReference type="ARBA" id="ARBA00022803"/>
    </source>
</evidence>
<dbReference type="EMBL" id="JAODAN010000005">
    <property type="protein sequence ID" value="KAK1924267.1"/>
    <property type="molecule type" value="Genomic_DNA"/>
</dbReference>
<comment type="similarity">
    <text evidence="2">Belongs to the APC3/CDC27 family.</text>
</comment>
<name>A0AAD9FQQ5_PAPLA</name>
<evidence type="ECO:0000313" key="6">
    <source>
        <dbReference type="Proteomes" id="UP001182556"/>
    </source>
</evidence>
<dbReference type="SUPFAM" id="SSF48452">
    <property type="entry name" value="TPR-like"/>
    <property type="match status" value="2"/>
</dbReference>
<dbReference type="GO" id="GO:0005737">
    <property type="term" value="C:cytoplasm"/>
    <property type="evidence" value="ECO:0007669"/>
    <property type="project" value="TreeGrafter"/>
</dbReference>
<dbReference type="SMART" id="SM00028">
    <property type="entry name" value="TPR"/>
    <property type="match status" value="6"/>
</dbReference>
<evidence type="ECO:0000256" key="2">
    <source>
        <dbReference type="ARBA" id="ARBA00038210"/>
    </source>
</evidence>
<dbReference type="GO" id="GO:0007091">
    <property type="term" value="P:metaphase/anaphase transition of mitotic cell cycle"/>
    <property type="evidence" value="ECO:0007669"/>
    <property type="project" value="TreeGrafter"/>
</dbReference>
<feature type="repeat" description="TPR" evidence="3">
    <location>
        <begin position="567"/>
        <end position="600"/>
    </location>
</feature>